<gene>
    <name evidence="2" type="ORF">BC936DRAFT_148678</name>
</gene>
<dbReference type="EMBL" id="RBNI01007895">
    <property type="protein sequence ID" value="RUP45049.1"/>
    <property type="molecule type" value="Genomic_DNA"/>
</dbReference>
<evidence type="ECO:0000313" key="2">
    <source>
        <dbReference type="EMBL" id="RUP45049.1"/>
    </source>
</evidence>
<dbReference type="Proteomes" id="UP000268093">
    <property type="component" value="Unassembled WGS sequence"/>
</dbReference>
<evidence type="ECO:0000259" key="1">
    <source>
        <dbReference type="Pfam" id="PF13649"/>
    </source>
</evidence>
<dbReference type="Gene3D" id="3.40.50.150">
    <property type="entry name" value="Vaccinia Virus protein VP39"/>
    <property type="match status" value="1"/>
</dbReference>
<keyword evidence="3" id="KW-1185">Reference proteome</keyword>
<dbReference type="SUPFAM" id="SSF53335">
    <property type="entry name" value="S-adenosyl-L-methionine-dependent methyltransferases"/>
    <property type="match status" value="1"/>
</dbReference>
<dbReference type="Pfam" id="PF13649">
    <property type="entry name" value="Methyltransf_25"/>
    <property type="match status" value="1"/>
</dbReference>
<dbReference type="OrthoDB" id="2013972at2759"/>
<dbReference type="AlphaFoldDB" id="A0A433D2I2"/>
<proteinExistence type="predicted"/>
<dbReference type="PANTHER" id="PTHR43591:SF24">
    <property type="entry name" value="2-METHOXY-6-POLYPRENYL-1,4-BENZOQUINOL METHYLASE, MITOCHONDRIAL"/>
    <property type="match status" value="1"/>
</dbReference>
<dbReference type="GO" id="GO:0008168">
    <property type="term" value="F:methyltransferase activity"/>
    <property type="evidence" value="ECO:0007669"/>
    <property type="project" value="UniProtKB-KW"/>
</dbReference>
<name>A0A433D2I2_9FUNG</name>
<reference evidence="2 3" key="1">
    <citation type="journal article" date="2018" name="New Phytol.">
        <title>Phylogenomics of Endogonaceae and evolution of mycorrhizas within Mucoromycota.</title>
        <authorList>
            <person name="Chang Y."/>
            <person name="Desiro A."/>
            <person name="Na H."/>
            <person name="Sandor L."/>
            <person name="Lipzen A."/>
            <person name="Clum A."/>
            <person name="Barry K."/>
            <person name="Grigoriev I.V."/>
            <person name="Martin F.M."/>
            <person name="Stajich J.E."/>
            <person name="Smith M.E."/>
            <person name="Bonito G."/>
            <person name="Spatafora J.W."/>
        </authorList>
    </citation>
    <scope>NUCLEOTIDE SEQUENCE [LARGE SCALE GENOMIC DNA]</scope>
    <source>
        <strain evidence="2 3">GMNB39</strain>
    </source>
</reference>
<keyword evidence="2" id="KW-0489">Methyltransferase</keyword>
<accession>A0A433D2I2</accession>
<evidence type="ECO:0000313" key="3">
    <source>
        <dbReference type="Proteomes" id="UP000268093"/>
    </source>
</evidence>
<keyword evidence="2" id="KW-0808">Transferase</keyword>
<dbReference type="CDD" id="cd02440">
    <property type="entry name" value="AdoMet_MTases"/>
    <property type="match status" value="1"/>
</dbReference>
<protein>
    <submittedName>
        <fullName evidence="2">S-adenosyl-L-methionine-dependent methyltransferase</fullName>
    </submittedName>
</protein>
<sequence length="313" mass="33610">MPNTVEEAQRLSALGELLKGALENNYLPPINVKLLGDAKVLDVGLPTEPALEQWLTLILLPSCGPETWATELARKYPSSRVTAIDLVETAGPRPDRPPNYQFLIADALQPLPFPDNTFDFVHMRLMSHAFSAADWKPVLKELKRVMKPGGWIQMIEADQRMYYISGAGVEGKKTMDKVIHTLAARGQLTDVANVLDKLLRKSGYADITTNYVSIPVGKLPSTLLLPLQKKSSHLIPFRSLSHPQAAGAADLAIASRATSASGSPILSPGSAISSASTPTSTITWLTASLTSATAQVLTSIITTSSAQSLLCLS</sequence>
<comment type="caution">
    <text evidence="2">The sequence shown here is derived from an EMBL/GenBank/DDBJ whole genome shotgun (WGS) entry which is preliminary data.</text>
</comment>
<feature type="domain" description="Methyltransferase" evidence="1">
    <location>
        <begin position="62"/>
        <end position="150"/>
    </location>
</feature>
<dbReference type="InterPro" id="IPR041698">
    <property type="entry name" value="Methyltransf_25"/>
</dbReference>
<dbReference type="PANTHER" id="PTHR43591">
    <property type="entry name" value="METHYLTRANSFERASE"/>
    <property type="match status" value="1"/>
</dbReference>
<organism evidence="2 3">
    <name type="scientific">Jimgerdemannia flammicorona</name>
    <dbReference type="NCBI Taxonomy" id="994334"/>
    <lineage>
        <taxon>Eukaryota</taxon>
        <taxon>Fungi</taxon>
        <taxon>Fungi incertae sedis</taxon>
        <taxon>Mucoromycota</taxon>
        <taxon>Mucoromycotina</taxon>
        <taxon>Endogonomycetes</taxon>
        <taxon>Endogonales</taxon>
        <taxon>Endogonaceae</taxon>
        <taxon>Jimgerdemannia</taxon>
    </lineage>
</organism>
<dbReference type="GO" id="GO:0032259">
    <property type="term" value="P:methylation"/>
    <property type="evidence" value="ECO:0007669"/>
    <property type="project" value="UniProtKB-KW"/>
</dbReference>
<dbReference type="InterPro" id="IPR029063">
    <property type="entry name" value="SAM-dependent_MTases_sf"/>
</dbReference>